<evidence type="ECO:0008006" key="3">
    <source>
        <dbReference type="Google" id="ProtNLM"/>
    </source>
</evidence>
<sequence>MLIQYRTSRSKMDRLGIDVIYKIPRMKKYLMDARRRGESFTKLLIPIDGVTAKTFKLVIEWLSHRCYCFGKCYYEKQTFCPIMESFLERNRGRLFRLFLAADYLELEKLKFLIFSIFLKELKEKSLKEFCHEFCS</sequence>
<dbReference type="InterPro" id="IPR011333">
    <property type="entry name" value="SKP1/BTB/POZ_sf"/>
</dbReference>
<gene>
    <name evidence="1" type="ORF">WMSIL1_LOCUS11371</name>
</gene>
<reference evidence="1 2" key="1">
    <citation type="submission" date="2019-07" db="EMBL/GenBank/DDBJ databases">
        <authorList>
            <person name="Jastrzebski P J."/>
            <person name="Paukszto L."/>
            <person name="Jastrzebski P J."/>
        </authorList>
    </citation>
    <scope>NUCLEOTIDE SEQUENCE [LARGE SCALE GENOMIC DNA]</scope>
    <source>
        <strain evidence="1 2">WMS-il1</strain>
    </source>
</reference>
<accession>A0A564Z0L5</accession>
<dbReference type="Proteomes" id="UP000321570">
    <property type="component" value="Unassembled WGS sequence"/>
</dbReference>
<name>A0A564Z0L5_HYMDI</name>
<keyword evidence="2" id="KW-1185">Reference proteome</keyword>
<dbReference type="EMBL" id="CABIJS010000543">
    <property type="protein sequence ID" value="VUZ53002.1"/>
    <property type="molecule type" value="Genomic_DNA"/>
</dbReference>
<dbReference type="Gene3D" id="3.30.710.10">
    <property type="entry name" value="Potassium Channel Kv1.1, Chain A"/>
    <property type="match status" value="1"/>
</dbReference>
<proteinExistence type="predicted"/>
<protein>
    <recommendedName>
        <fullName evidence="3">BTB domain-containing protein</fullName>
    </recommendedName>
</protein>
<dbReference type="AlphaFoldDB" id="A0A564Z0L5"/>
<evidence type="ECO:0000313" key="2">
    <source>
        <dbReference type="Proteomes" id="UP000321570"/>
    </source>
</evidence>
<evidence type="ECO:0000313" key="1">
    <source>
        <dbReference type="EMBL" id="VUZ53002.1"/>
    </source>
</evidence>
<organism evidence="1 2">
    <name type="scientific">Hymenolepis diminuta</name>
    <name type="common">Rat tapeworm</name>
    <dbReference type="NCBI Taxonomy" id="6216"/>
    <lineage>
        <taxon>Eukaryota</taxon>
        <taxon>Metazoa</taxon>
        <taxon>Spiralia</taxon>
        <taxon>Lophotrochozoa</taxon>
        <taxon>Platyhelminthes</taxon>
        <taxon>Cestoda</taxon>
        <taxon>Eucestoda</taxon>
        <taxon>Cyclophyllidea</taxon>
        <taxon>Hymenolepididae</taxon>
        <taxon>Hymenolepis</taxon>
    </lineage>
</organism>